<proteinExistence type="predicted"/>
<reference evidence="2" key="1">
    <citation type="submission" date="2017-09" db="EMBL/GenBank/DDBJ databases">
        <title>Depth-based differentiation of microbial function through sediment-hosted aquifers and enrichment of novel symbionts in the deep terrestrial subsurface.</title>
        <authorList>
            <person name="Probst A.J."/>
            <person name="Ladd B."/>
            <person name="Jarett J.K."/>
            <person name="Geller-Mcgrath D.E."/>
            <person name="Sieber C.M.K."/>
            <person name="Emerson J.B."/>
            <person name="Anantharaman K."/>
            <person name="Thomas B.C."/>
            <person name="Malmstrom R."/>
            <person name="Stieglmeier M."/>
            <person name="Klingl A."/>
            <person name="Woyke T."/>
            <person name="Ryan C.M."/>
            <person name="Banfield J.F."/>
        </authorList>
    </citation>
    <scope>NUCLEOTIDE SEQUENCE [LARGE SCALE GENOMIC DNA]</scope>
</reference>
<dbReference type="EMBL" id="PEWC01000039">
    <property type="protein sequence ID" value="PIU71716.1"/>
    <property type="molecule type" value="Genomic_DNA"/>
</dbReference>
<accession>A0A2M7APZ5</accession>
<evidence type="ECO:0000313" key="1">
    <source>
        <dbReference type="EMBL" id="PIU71716.1"/>
    </source>
</evidence>
<name>A0A2M7APZ5_9BACT</name>
<gene>
    <name evidence="1" type="ORF">COS80_01850</name>
</gene>
<organism evidence="1 2">
    <name type="scientific">Candidatus Woesebacteria bacterium CG06_land_8_20_14_3_00_39_27</name>
    <dbReference type="NCBI Taxonomy" id="1975057"/>
    <lineage>
        <taxon>Bacteria</taxon>
        <taxon>Candidatus Woeseibacteriota</taxon>
    </lineage>
</organism>
<sequence length="359" mass="40226">MKEIDIKQTSEVEAAGKVSELWHCVKMIDKKPFSRECLKESFAQAAYSGKICLVALECIAAYPDASSQGIGKTPVDTPDLMQKYSTAFYNSEAIKHFIIKCHGLGINVDYHVFLEDDDFVYSVDPAWNIQNGHISQAIEFQKKHFLENFPVACGLNEKDTLKVHNCVQTEYVSEDIKFARNVIYQYIKKGIEGKAYLPGPVMGRFGNFLGWRKEIAKSVGFTPDGNHLLDLAIHGDIWSWNKKMAKLIELTPDQNHLIDLAVQELTGFAYQGHFAPLLAKEISGVNTPVYVNTYPGHYFADDLCTRLGIQWVGLKGLPLGTIHPNIDFYNKRLAPKGMSHAKSKGEVFTCGDPKGNPNY</sequence>
<dbReference type="Proteomes" id="UP000230972">
    <property type="component" value="Unassembled WGS sequence"/>
</dbReference>
<dbReference type="AlphaFoldDB" id="A0A2M7APZ5"/>
<comment type="caution">
    <text evidence="1">The sequence shown here is derived from an EMBL/GenBank/DDBJ whole genome shotgun (WGS) entry which is preliminary data.</text>
</comment>
<evidence type="ECO:0000313" key="2">
    <source>
        <dbReference type="Proteomes" id="UP000230972"/>
    </source>
</evidence>
<protein>
    <submittedName>
        <fullName evidence="1">Uncharacterized protein</fullName>
    </submittedName>
</protein>